<evidence type="ECO:0000313" key="2">
    <source>
        <dbReference type="Proteomes" id="UP000237105"/>
    </source>
</evidence>
<organism evidence="1 2">
    <name type="scientific">Parasponia andersonii</name>
    <name type="common">Sponia andersonii</name>
    <dbReference type="NCBI Taxonomy" id="3476"/>
    <lineage>
        <taxon>Eukaryota</taxon>
        <taxon>Viridiplantae</taxon>
        <taxon>Streptophyta</taxon>
        <taxon>Embryophyta</taxon>
        <taxon>Tracheophyta</taxon>
        <taxon>Spermatophyta</taxon>
        <taxon>Magnoliopsida</taxon>
        <taxon>eudicotyledons</taxon>
        <taxon>Gunneridae</taxon>
        <taxon>Pentapetalae</taxon>
        <taxon>rosids</taxon>
        <taxon>fabids</taxon>
        <taxon>Rosales</taxon>
        <taxon>Cannabaceae</taxon>
        <taxon>Parasponia</taxon>
    </lineage>
</organism>
<accession>A0A2P5ADJ4</accession>
<keyword evidence="2" id="KW-1185">Reference proteome</keyword>
<dbReference type="AlphaFoldDB" id="A0A2P5ADJ4"/>
<dbReference type="Proteomes" id="UP000237105">
    <property type="component" value="Unassembled WGS sequence"/>
</dbReference>
<sequence length="63" mass="7209">MSINKISIPVRADVKKFDGNINFSLWQIQIKDLLIQSGLHKVLKGREAYKSRDSEKSSMSDED</sequence>
<name>A0A2P5ADJ4_PARAD</name>
<gene>
    <name evidence="1" type="ORF">PanWU01x14_342810</name>
</gene>
<dbReference type="OrthoDB" id="1738689at2759"/>
<evidence type="ECO:0000313" key="1">
    <source>
        <dbReference type="EMBL" id="PON34615.1"/>
    </source>
</evidence>
<reference evidence="2" key="1">
    <citation type="submission" date="2016-06" db="EMBL/GenBank/DDBJ databases">
        <title>Parallel loss of symbiosis genes in relatives of nitrogen-fixing non-legume Parasponia.</title>
        <authorList>
            <person name="Van Velzen R."/>
            <person name="Holmer R."/>
            <person name="Bu F."/>
            <person name="Rutten L."/>
            <person name="Van Zeijl A."/>
            <person name="Liu W."/>
            <person name="Santuari L."/>
            <person name="Cao Q."/>
            <person name="Sharma T."/>
            <person name="Shen D."/>
            <person name="Roswanjaya Y."/>
            <person name="Wardhani T."/>
            <person name="Kalhor M.S."/>
            <person name="Jansen J."/>
            <person name="Van den Hoogen J."/>
            <person name="Gungor B."/>
            <person name="Hartog M."/>
            <person name="Hontelez J."/>
            <person name="Verver J."/>
            <person name="Yang W.-C."/>
            <person name="Schijlen E."/>
            <person name="Repin R."/>
            <person name="Schilthuizen M."/>
            <person name="Schranz E."/>
            <person name="Heidstra R."/>
            <person name="Miyata K."/>
            <person name="Fedorova E."/>
            <person name="Kohlen W."/>
            <person name="Bisseling T."/>
            <person name="Smit S."/>
            <person name="Geurts R."/>
        </authorList>
    </citation>
    <scope>NUCLEOTIDE SEQUENCE [LARGE SCALE GENOMIC DNA]</scope>
    <source>
        <strain evidence="2">cv. WU1-14</strain>
    </source>
</reference>
<proteinExistence type="predicted"/>
<comment type="caution">
    <text evidence="1">The sequence shown here is derived from an EMBL/GenBank/DDBJ whole genome shotgun (WGS) entry which is preliminary data.</text>
</comment>
<protein>
    <submittedName>
        <fullName evidence="1">Uncharacterized protein</fullName>
    </submittedName>
</protein>
<dbReference type="EMBL" id="JXTB01000650">
    <property type="protein sequence ID" value="PON34615.1"/>
    <property type="molecule type" value="Genomic_DNA"/>
</dbReference>